<protein>
    <recommendedName>
        <fullName evidence="1">VWFA domain-containing protein</fullName>
    </recommendedName>
</protein>
<evidence type="ECO:0000259" key="1">
    <source>
        <dbReference type="PROSITE" id="PS50234"/>
    </source>
</evidence>
<sequence length="192" mass="21399">MSVGHDNFNKSKKFVLTLARSMKIAPEGSHLGLIVYSFKPSVLVRFNEDEKQNIPVINGILKQYTRLGGKTYTDKAINKSATDLFTLEGGERPEKPDILVVLTDGRTNVNSEPYEKVLQPLKDKGVKVIAVGVGNNIMKEELKKIAMVKKRTSFRFQNLKICMTSCSLSSTCHVSKAVRSNFISCMQSNKRG</sequence>
<comment type="caution">
    <text evidence="2">The sequence shown here is derived from an EMBL/GenBank/DDBJ whole genome shotgun (WGS) entry which is preliminary data.</text>
</comment>
<dbReference type="Pfam" id="PF00092">
    <property type="entry name" value="VWA"/>
    <property type="match status" value="1"/>
</dbReference>
<dbReference type="CDD" id="cd01450">
    <property type="entry name" value="vWFA_subfamily_ECM"/>
    <property type="match status" value="1"/>
</dbReference>
<name>A0A9W9ZWJ9_9CNID</name>
<keyword evidence="3" id="KW-1185">Reference proteome</keyword>
<dbReference type="InterPro" id="IPR036465">
    <property type="entry name" value="vWFA_dom_sf"/>
</dbReference>
<dbReference type="Gene3D" id="3.40.50.410">
    <property type="entry name" value="von Willebrand factor, type A domain"/>
    <property type="match status" value="1"/>
</dbReference>
<dbReference type="PANTHER" id="PTHR24020:SF20">
    <property type="entry name" value="PH DOMAIN-CONTAINING PROTEIN"/>
    <property type="match status" value="1"/>
</dbReference>
<accession>A0A9W9ZWJ9</accession>
<dbReference type="InterPro" id="IPR050525">
    <property type="entry name" value="ECM_Assembly_Org"/>
</dbReference>
<evidence type="ECO:0000313" key="2">
    <source>
        <dbReference type="EMBL" id="KAJ7388765.1"/>
    </source>
</evidence>
<dbReference type="InterPro" id="IPR002035">
    <property type="entry name" value="VWF_A"/>
</dbReference>
<dbReference type="OrthoDB" id="5959906at2759"/>
<gene>
    <name evidence="2" type="ORF">OS493_035876</name>
</gene>
<dbReference type="SUPFAM" id="SSF53300">
    <property type="entry name" value="vWA-like"/>
    <property type="match status" value="1"/>
</dbReference>
<evidence type="ECO:0000313" key="3">
    <source>
        <dbReference type="Proteomes" id="UP001163046"/>
    </source>
</evidence>
<organism evidence="2 3">
    <name type="scientific">Desmophyllum pertusum</name>
    <dbReference type="NCBI Taxonomy" id="174260"/>
    <lineage>
        <taxon>Eukaryota</taxon>
        <taxon>Metazoa</taxon>
        <taxon>Cnidaria</taxon>
        <taxon>Anthozoa</taxon>
        <taxon>Hexacorallia</taxon>
        <taxon>Scleractinia</taxon>
        <taxon>Caryophylliina</taxon>
        <taxon>Caryophylliidae</taxon>
        <taxon>Desmophyllum</taxon>
    </lineage>
</organism>
<proteinExistence type="predicted"/>
<dbReference type="AlphaFoldDB" id="A0A9W9ZWJ9"/>
<dbReference type="Proteomes" id="UP001163046">
    <property type="component" value="Unassembled WGS sequence"/>
</dbReference>
<feature type="domain" description="VWFA" evidence="1">
    <location>
        <begin position="1"/>
        <end position="178"/>
    </location>
</feature>
<reference evidence="2" key="1">
    <citation type="submission" date="2023-01" db="EMBL/GenBank/DDBJ databases">
        <title>Genome assembly of the deep-sea coral Lophelia pertusa.</title>
        <authorList>
            <person name="Herrera S."/>
            <person name="Cordes E."/>
        </authorList>
    </citation>
    <scope>NUCLEOTIDE SEQUENCE</scope>
    <source>
        <strain evidence="2">USNM1676648</strain>
        <tissue evidence="2">Polyp</tissue>
    </source>
</reference>
<dbReference type="PROSITE" id="PS50234">
    <property type="entry name" value="VWFA"/>
    <property type="match status" value="1"/>
</dbReference>
<dbReference type="EMBL" id="MU825452">
    <property type="protein sequence ID" value="KAJ7388765.1"/>
    <property type="molecule type" value="Genomic_DNA"/>
</dbReference>
<dbReference type="PANTHER" id="PTHR24020">
    <property type="entry name" value="COLLAGEN ALPHA"/>
    <property type="match status" value="1"/>
</dbReference>
<dbReference type="SMART" id="SM00327">
    <property type="entry name" value="VWA"/>
    <property type="match status" value="1"/>
</dbReference>